<dbReference type="SUPFAM" id="SSF53448">
    <property type="entry name" value="Nucleotide-diphospho-sugar transferases"/>
    <property type="match status" value="1"/>
</dbReference>
<evidence type="ECO:0000256" key="9">
    <source>
        <dbReference type="ARBA" id="ARBA00038120"/>
    </source>
</evidence>
<evidence type="ECO:0000256" key="7">
    <source>
        <dbReference type="ARBA" id="ARBA00037281"/>
    </source>
</evidence>
<dbReference type="PANTHER" id="PTHR43646">
    <property type="entry name" value="GLYCOSYLTRANSFERASE"/>
    <property type="match status" value="1"/>
</dbReference>
<evidence type="ECO:0000256" key="2">
    <source>
        <dbReference type="ARBA" id="ARBA00022475"/>
    </source>
</evidence>
<evidence type="ECO:0000313" key="13">
    <source>
        <dbReference type="Proteomes" id="UP000245720"/>
    </source>
</evidence>
<dbReference type="GO" id="GO:0005886">
    <property type="term" value="C:plasma membrane"/>
    <property type="evidence" value="ECO:0007669"/>
    <property type="project" value="UniProtKB-SubCell"/>
</dbReference>
<dbReference type="EMBL" id="QGDI01000005">
    <property type="protein sequence ID" value="PWJ13012.1"/>
    <property type="molecule type" value="Genomic_DNA"/>
</dbReference>
<dbReference type="AlphaFoldDB" id="A0A315XZR6"/>
<comment type="caution">
    <text evidence="12">The sequence shown here is derived from an EMBL/GenBank/DDBJ whole genome shotgun (WGS) entry which is preliminary data.</text>
</comment>
<dbReference type="InterPro" id="IPR001173">
    <property type="entry name" value="Glyco_trans_2-like"/>
</dbReference>
<evidence type="ECO:0000256" key="10">
    <source>
        <dbReference type="ARBA" id="ARBA00040345"/>
    </source>
</evidence>
<comment type="subcellular location">
    <subcellularLocation>
        <location evidence="1">Cell membrane</location>
    </subcellularLocation>
</comment>
<keyword evidence="6" id="KW-0472">Membrane</keyword>
<dbReference type="PANTHER" id="PTHR43646:SF2">
    <property type="entry name" value="GLYCOSYLTRANSFERASE 2-LIKE DOMAIN-CONTAINING PROTEIN"/>
    <property type="match status" value="1"/>
</dbReference>
<proteinExistence type="inferred from homology"/>
<dbReference type="Pfam" id="PF00535">
    <property type="entry name" value="Glycos_transf_2"/>
    <property type="match status" value="1"/>
</dbReference>
<organism evidence="12 13">
    <name type="scientific">Ruminococcus flavefaciens</name>
    <dbReference type="NCBI Taxonomy" id="1265"/>
    <lineage>
        <taxon>Bacteria</taxon>
        <taxon>Bacillati</taxon>
        <taxon>Bacillota</taxon>
        <taxon>Clostridia</taxon>
        <taxon>Eubacteriales</taxon>
        <taxon>Oscillospiraceae</taxon>
        <taxon>Ruminococcus</taxon>
    </lineage>
</organism>
<evidence type="ECO:0000256" key="6">
    <source>
        <dbReference type="ARBA" id="ARBA00023136"/>
    </source>
</evidence>
<dbReference type="InterPro" id="IPR029044">
    <property type="entry name" value="Nucleotide-diphossugar_trans"/>
</dbReference>
<keyword evidence="3" id="KW-0328">Glycosyltransferase</keyword>
<keyword evidence="2" id="KW-1003">Cell membrane</keyword>
<keyword evidence="4 12" id="KW-0808">Transferase</keyword>
<evidence type="ECO:0000256" key="3">
    <source>
        <dbReference type="ARBA" id="ARBA00022676"/>
    </source>
</evidence>
<feature type="domain" description="Glycosyltransferase 2-like" evidence="11">
    <location>
        <begin position="7"/>
        <end position="162"/>
    </location>
</feature>
<gene>
    <name evidence="12" type="ORF">IE37_01510</name>
</gene>
<name>A0A315XZR6_RUMFL</name>
<comment type="similarity">
    <text evidence="9">Belongs to the glycosyltransferase 2 family. CrtQ subfamily.</text>
</comment>
<dbReference type="RefSeq" id="WP_109726298.1">
    <property type="nucleotide sequence ID" value="NZ_CACVSX010000120.1"/>
</dbReference>
<reference evidence="12 13" key="1">
    <citation type="submission" date="2018-05" db="EMBL/GenBank/DDBJ databases">
        <title>The Hungate 1000. A catalogue of reference genomes from the rumen microbiome.</title>
        <authorList>
            <person name="Kelly W."/>
        </authorList>
    </citation>
    <scope>NUCLEOTIDE SEQUENCE [LARGE SCALE GENOMIC DNA]</scope>
    <source>
        <strain evidence="12 13">SAb67</strain>
    </source>
</reference>
<comment type="pathway">
    <text evidence="8">Carotenoid biosynthesis; staphyloxanthin biosynthesis; staphyloxanthin from farnesyl diphosphate: step 4/5.</text>
</comment>
<dbReference type="GO" id="GO:0016117">
    <property type="term" value="P:carotenoid biosynthetic process"/>
    <property type="evidence" value="ECO:0007669"/>
    <property type="project" value="UniProtKB-KW"/>
</dbReference>
<evidence type="ECO:0000313" key="12">
    <source>
        <dbReference type="EMBL" id="PWJ13012.1"/>
    </source>
</evidence>
<dbReference type="Proteomes" id="UP000245720">
    <property type="component" value="Unassembled WGS sequence"/>
</dbReference>
<evidence type="ECO:0000259" key="11">
    <source>
        <dbReference type="Pfam" id="PF00535"/>
    </source>
</evidence>
<accession>A0A315XZR6</accession>
<evidence type="ECO:0000256" key="5">
    <source>
        <dbReference type="ARBA" id="ARBA00022746"/>
    </source>
</evidence>
<evidence type="ECO:0000256" key="1">
    <source>
        <dbReference type="ARBA" id="ARBA00004236"/>
    </source>
</evidence>
<evidence type="ECO:0000256" key="8">
    <source>
        <dbReference type="ARBA" id="ARBA00037904"/>
    </source>
</evidence>
<protein>
    <recommendedName>
        <fullName evidence="10">4,4'-diaponeurosporenoate glycosyltransferase</fullName>
    </recommendedName>
</protein>
<dbReference type="Gene3D" id="3.90.550.10">
    <property type="entry name" value="Spore Coat Polysaccharide Biosynthesis Protein SpsA, Chain A"/>
    <property type="match status" value="1"/>
</dbReference>
<dbReference type="OrthoDB" id="9768769at2"/>
<evidence type="ECO:0000256" key="4">
    <source>
        <dbReference type="ARBA" id="ARBA00022679"/>
    </source>
</evidence>
<keyword evidence="5" id="KW-0125">Carotenoid biosynthesis</keyword>
<comment type="function">
    <text evidence="7">Catalyzes the glycosylation of 4,4'-diaponeurosporenoate, i.e. the esterification of glucose at the C1'' position with the carboxyl group of 4,4'-diaponeurosporenic acid, to form glycosyl-4,4'-diaponeurosporenoate. This is a step in the biosynthesis of staphyloxanthin, an orange pigment present in most staphylococci strains.</text>
</comment>
<dbReference type="GO" id="GO:0016757">
    <property type="term" value="F:glycosyltransferase activity"/>
    <property type="evidence" value="ECO:0007669"/>
    <property type="project" value="UniProtKB-KW"/>
</dbReference>
<sequence length="245" mass="27873">MNDYTFTIVIPTHNEEKYIAKCIKAVRRAEKNVPDDNVQILVVLNRCTDRTEEIARKYGADVIYNSDKCLSKIRNAGVKAAKGRFIVTIDADSMMPYNALSKIKSMLESNEYIGGGARPKFERMSLGILITEIYIVLKLLPIIKKSGGILSATMFWFRKTDFELLGGFNEELVSVEDADFAKRLKALGDSKNMKYGVIKKPSVITSSRKFDEFGDWYLLKNRDLTKAILTGYNKKAADKFYYDVR</sequence>